<dbReference type="VEuPathDB" id="FungiDB:DD237_007429"/>
<dbReference type="OrthoDB" id="149732at2759"/>
<evidence type="ECO:0000313" key="1">
    <source>
        <dbReference type="EMBL" id="RMX64847.1"/>
    </source>
</evidence>
<accession>A0A3M6VEP0</accession>
<name>A0A3M6VEP0_9STRA</name>
<gene>
    <name evidence="1" type="ORF">DD238_006667</name>
</gene>
<dbReference type="AlphaFoldDB" id="A0A3M6VEP0"/>
<dbReference type="Proteomes" id="UP000282087">
    <property type="component" value="Unassembled WGS sequence"/>
</dbReference>
<protein>
    <submittedName>
        <fullName evidence="1">Uncharacterized protein</fullName>
    </submittedName>
</protein>
<comment type="caution">
    <text evidence="1">The sequence shown here is derived from an EMBL/GenBank/DDBJ whole genome shotgun (WGS) entry which is preliminary data.</text>
</comment>
<sequence>MDGYRQTLLGRALADALRELEKEQEEGDTDAGGLKIDGDYVFVLFDKAMRAELRDKNNSQEELAQTFTHETLELTGQITAFNRFMEDWSLRACANACDIKLNNCVAGLHLPQQGQEVAIRLKLRQKT</sequence>
<organism evidence="1 2">
    <name type="scientific">Peronospora effusa</name>
    <dbReference type="NCBI Taxonomy" id="542832"/>
    <lineage>
        <taxon>Eukaryota</taxon>
        <taxon>Sar</taxon>
        <taxon>Stramenopiles</taxon>
        <taxon>Oomycota</taxon>
        <taxon>Peronosporomycetes</taxon>
        <taxon>Peronosporales</taxon>
        <taxon>Peronosporaceae</taxon>
        <taxon>Peronospora</taxon>
    </lineage>
</organism>
<dbReference type="EMBL" id="QLLG01000282">
    <property type="protein sequence ID" value="RMX64847.1"/>
    <property type="molecule type" value="Genomic_DNA"/>
</dbReference>
<proteinExistence type="predicted"/>
<evidence type="ECO:0000313" key="2">
    <source>
        <dbReference type="Proteomes" id="UP000282087"/>
    </source>
</evidence>
<keyword evidence="2" id="KW-1185">Reference proteome</keyword>
<reference evidence="1 2" key="1">
    <citation type="submission" date="2018-06" db="EMBL/GenBank/DDBJ databases">
        <title>Comparative genomics of downy mildews reveals potential adaptations to biotrophy.</title>
        <authorList>
            <person name="Fletcher K."/>
            <person name="Klosterman S.J."/>
            <person name="Derevnina L."/>
            <person name="Martin F."/>
            <person name="Koike S."/>
            <person name="Reyes Chin-Wo S."/>
            <person name="Mou B."/>
            <person name="Michelmore R."/>
        </authorList>
    </citation>
    <scope>NUCLEOTIDE SEQUENCE [LARGE SCALE GENOMIC DNA]</scope>
    <source>
        <strain evidence="1 2">R14</strain>
    </source>
</reference>